<keyword evidence="2" id="KW-0813">Transport</keyword>
<evidence type="ECO:0000256" key="4">
    <source>
        <dbReference type="SAM" id="SignalP"/>
    </source>
</evidence>
<dbReference type="PANTHER" id="PTHR30290:SF9">
    <property type="entry name" value="OLIGOPEPTIDE-BINDING PROTEIN APPA"/>
    <property type="match status" value="1"/>
</dbReference>
<dbReference type="Gene3D" id="3.40.190.10">
    <property type="entry name" value="Periplasmic binding protein-like II"/>
    <property type="match status" value="1"/>
</dbReference>
<dbReference type="InterPro" id="IPR030678">
    <property type="entry name" value="Peptide/Ni-bd"/>
</dbReference>
<dbReference type="InterPro" id="IPR039424">
    <property type="entry name" value="SBP_5"/>
</dbReference>
<comment type="similarity">
    <text evidence="1">Belongs to the bacterial solute-binding protein 5 family.</text>
</comment>
<sequence length="505" mass="56685">MNGKHSKTIFCALFLCFLLVGCTRAAGKDRLAVGMPADAKSFDPQMTSDTVSSTYMIQMYEPLFDFSRDKKLIGCLAESWKKLDPLTYEITLRKGVTFHNGDELTAEDAVFTLRRMTTPKAAAVKAYGANIDPAGFKIIDRYTFQVKATSPMAAFLSYLNHSSSYIMNKNAVEAEGDNYGRHPVGTGPFKFSEMLKGDHVSFERFDDYWGLKPRFKSLIMRTIPEPASRVIELETGNVDLIYDIPNSDFRRLENEEKVRVYHNPGLALTYMGFNTQIPPFDNPKIRKAITLAIDREAALNVVYHGLGVVPTSVLLPIHNYFPELAAPEYDPDKARKLLEEAGVPNLSFTLYTNESKQRRNYAEIIQSMLADIGVTVQINVLEWGSFLEQLKNGNLPVFMIGWGSSVNPDPDAYIKTAMHSRFAGSTNRVCLKDKEVDELLEQGAVTEDGPERAKIYARLCERIDELNPWCCLAIADTLYGTNKDLKGADGFYHGTLNPLNSVFYE</sequence>
<dbReference type="GeneID" id="90985188"/>
<keyword evidence="7" id="KW-1185">Reference proteome</keyword>
<dbReference type="Pfam" id="PF00496">
    <property type="entry name" value="SBP_bac_5"/>
    <property type="match status" value="1"/>
</dbReference>
<accession>A0ABP2HZF4</accession>
<dbReference type="PANTHER" id="PTHR30290">
    <property type="entry name" value="PERIPLASMIC BINDING COMPONENT OF ABC TRANSPORTER"/>
    <property type="match status" value="1"/>
</dbReference>
<dbReference type="Proteomes" id="UP000006462">
    <property type="component" value="Unassembled WGS sequence"/>
</dbReference>
<evidence type="ECO:0000313" key="6">
    <source>
        <dbReference type="EMBL" id="EFB91890.1"/>
    </source>
</evidence>
<dbReference type="PROSITE" id="PS51257">
    <property type="entry name" value="PROKAR_LIPOPROTEIN"/>
    <property type="match status" value="1"/>
</dbReference>
<keyword evidence="3 4" id="KW-0732">Signal</keyword>
<dbReference type="Gene3D" id="3.10.105.10">
    <property type="entry name" value="Dipeptide-binding Protein, Domain 3"/>
    <property type="match status" value="1"/>
</dbReference>
<evidence type="ECO:0000256" key="3">
    <source>
        <dbReference type="ARBA" id="ARBA00022729"/>
    </source>
</evidence>
<dbReference type="EMBL" id="ADFP01000011">
    <property type="protein sequence ID" value="EFB91890.1"/>
    <property type="molecule type" value="Genomic_DNA"/>
</dbReference>
<dbReference type="InterPro" id="IPR000914">
    <property type="entry name" value="SBP_5_dom"/>
</dbReference>
<evidence type="ECO:0000313" key="7">
    <source>
        <dbReference type="Proteomes" id="UP000006462"/>
    </source>
</evidence>
<feature type="domain" description="Solute-binding protein family 5" evidence="5">
    <location>
        <begin position="72"/>
        <end position="421"/>
    </location>
</feature>
<comment type="caution">
    <text evidence="6">The sequence shown here is derived from an EMBL/GenBank/DDBJ whole genome shotgun (WGS) entry which is preliminary data.</text>
</comment>
<protein>
    <submittedName>
        <fullName evidence="6">ABC transporter, substrate-binding protein, family 5</fullName>
    </submittedName>
</protein>
<dbReference type="PIRSF" id="PIRSF002741">
    <property type="entry name" value="MppA"/>
    <property type="match status" value="1"/>
</dbReference>
<dbReference type="RefSeq" id="WP_009163643.1">
    <property type="nucleotide sequence ID" value="NZ_ADFP01000011.1"/>
</dbReference>
<dbReference type="SUPFAM" id="SSF53850">
    <property type="entry name" value="Periplasmic binding protein-like II"/>
    <property type="match status" value="1"/>
</dbReference>
<dbReference type="Gene3D" id="3.90.76.10">
    <property type="entry name" value="Dipeptide-binding Protein, Domain 1"/>
    <property type="match status" value="1"/>
</dbReference>
<feature type="signal peptide" evidence="4">
    <location>
        <begin position="1"/>
        <end position="25"/>
    </location>
</feature>
<feature type="chain" id="PRO_5046889726" evidence="4">
    <location>
        <begin position="26"/>
        <end position="505"/>
    </location>
</feature>
<reference evidence="6 7" key="1">
    <citation type="submission" date="2009-12" db="EMBL/GenBank/DDBJ databases">
        <authorList>
            <person name="Shrivastava S."/>
            <person name="Madupu R."/>
            <person name="Durkin A.S."/>
            <person name="Torralba M."/>
            <person name="Methe B."/>
            <person name="Sutton G.G."/>
            <person name="Strausberg R.L."/>
            <person name="Nelson K.E."/>
        </authorList>
    </citation>
    <scope>NUCLEOTIDE SEQUENCE [LARGE SCALE GENOMIC DNA]</scope>
    <source>
        <strain evidence="6 7">W5455</strain>
    </source>
</reference>
<evidence type="ECO:0000256" key="2">
    <source>
        <dbReference type="ARBA" id="ARBA00022448"/>
    </source>
</evidence>
<dbReference type="CDD" id="cd00995">
    <property type="entry name" value="PBP2_NikA_DppA_OppA_like"/>
    <property type="match status" value="1"/>
</dbReference>
<gene>
    <name evidence="6" type="ORF">HMPREF7215_1365</name>
</gene>
<evidence type="ECO:0000259" key="5">
    <source>
        <dbReference type="Pfam" id="PF00496"/>
    </source>
</evidence>
<organism evidence="6 7">
    <name type="scientific">Pyramidobacter piscolens W5455</name>
    <dbReference type="NCBI Taxonomy" id="352165"/>
    <lineage>
        <taxon>Bacteria</taxon>
        <taxon>Thermotogati</taxon>
        <taxon>Synergistota</taxon>
        <taxon>Synergistia</taxon>
        <taxon>Synergistales</taxon>
        <taxon>Dethiosulfovibrionaceae</taxon>
        <taxon>Pyramidobacter</taxon>
    </lineage>
</organism>
<proteinExistence type="inferred from homology"/>
<evidence type="ECO:0000256" key="1">
    <source>
        <dbReference type="ARBA" id="ARBA00005695"/>
    </source>
</evidence>
<name>A0ABP2HZF4_9BACT</name>